<dbReference type="EMBL" id="JAMRDG010000002">
    <property type="protein sequence ID" value="KAJ3688573.1"/>
    <property type="molecule type" value="Genomic_DNA"/>
</dbReference>
<dbReference type="InterPro" id="IPR045023">
    <property type="entry name" value="FATA/B"/>
</dbReference>
<dbReference type="GO" id="GO:0009507">
    <property type="term" value="C:chloroplast"/>
    <property type="evidence" value="ECO:0007669"/>
    <property type="project" value="UniProtKB-SubCell"/>
</dbReference>
<evidence type="ECO:0000256" key="7">
    <source>
        <dbReference type="ARBA" id="ARBA00022832"/>
    </source>
</evidence>
<dbReference type="SUPFAM" id="SSF54637">
    <property type="entry name" value="Thioesterase/thiol ester dehydrase-isomerase"/>
    <property type="match status" value="1"/>
</dbReference>
<dbReference type="InterPro" id="IPR002864">
    <property type="entry name" value="Acyl-ACP_thioesterase_NHD"/>
</dbReference>
<name>A0AAD5Z801_9POAL</name>
<gene>
    <name evidence="14" type="ORF">LUZ61_017737</name>
</gene>
<evidence type="ECO:0000256" key="8">
    <source>
        <dbReference type="ARBA" id="ARBA00022946"/>
    </source>
</evidence>
<comment type="caution">
    <text evidence="14">The sequence shown here is derived from an EMBL/GenBank/DDBJ whole genome shotgun (WGS) entry which is preliminary data.</text>
</comment>
<evidence type="ECO:0000313" key="15">
    <source>
        <dbReference type="Proteomes" id="UP001210211"/>
    </source>
</evidence>
<organism evidence="14 15">
    <name type="scientific">Rhynchospora tenuis</name>
    <dbReference type="NCBI Taxonomy" id="198213"/>
    <lineage>
        <taxon>Eukaryota</taxon>
        <taxon>Viridiplantae</taxon>
        <taxon>Streptophyta</taxon>
        <taxon>Embryophyta</taxon>
        <taxon>Tracheophyta</taxon>
        <taxon>Spermatophyta</taxon>
        <taxon>Magnoliopsida</taxon>
        <taxon>Liliopsida</taxon>
        <taxon>Poales</taxon>
        <taxon>Cyperaceae</taxon>
        <taxon>Cyperoideae</taxon>
        <taxon>Rhynchosporeae</taxon>
        <taxon>Rhynchospora</taxon>
    </lineage>
</organism>
<feature type="domain" description="Acyl-ACP thioesterase-like C-terminal" evidence="13">
    <location>
        <begin position="233"/>
        <end position="310"/>
    </location>
</feature>
<proteinExistence type="inferred from homology"/>
<evidence type="ECO:0000256" key="3">
    <source>
        <dbReference type="ARBA" id="ARBA00022516"/>
    </source>
</evidence>
<evidence type="ECO:0000259" key="12">
    <source>
        <dbReference type="Pfam" id="PF01643"/>
    </source>
</evidence>
<evidence type="ECO:0000256" key="10">
    <source>
        <dbReference type="ARBA" id="ARBA00023160"/>
    </source>
</evidence>
<evidence type="ECO:0000313" key="14">
    <source>
        <dbReference type="EMBL" id="KAJ3688573.1"/>
    </source>
</evidence>
<keyword evidence="8" id="KW-0809">Transit peptide</keyword>
<comment type="function">
    <text evidence="11">Plays an essential role in chain termination during de novo fatty acid synthesis.</text>
</comment>
<evidence type="ECO:0000256" key="6">
    <source>
        <dbReference type="ARBA" id="ARBA00022801"/>
    </source>
</evidence>
<dbReference type="EC" id="3.1.2.-" evidence="11"/>
<dbReference type="Gene3D" id="3.10.129.10">
    <property type="entry name" value="Hotdog Thioesterase"/>
    <property type="match status" value="1"/>
</dbReference>
<keyword evidence="9 11" id="KW-0443">Lipid metabolism</keyword>
<dbReference type="GO" id="GO:0000036">
    <property type="term" value="F:acyl carrier activity"/>
    <property type="evidence" value="ECO:0007669"/>
    <property type="project" value="TreeGrafter"/>
</dbReference>
<keyword evidence="4 11" id="KW-0150">Chloroplast</keyword>
<keyword evidence="6 11" id="KW-0378">Hydrolase</keyword>
<reference evidence="14 15" key="1">
    <citation type="journal article" date="2022" name="Cell">
        <title>Repeat-based holocentromeres influence genome architecture and karyotype evolution.</title>
        <authorList>
            <person name="Hofstatter P.G."/>
            <person name="Thangavel G."/>
            <person name="Lux T."/>
            <person name="Neumann P."/>
            <person name="Vondrak T."/>
            <person name="Novak P."/>
            <person name="Zhang M."/>
            <person name="Costa L."/>
            <person name="Castellani M."/>
            <person name="Scott A."/>
            <person name="Toegelov H."/>
            <person name="Fuchs J."/>
            <person name="Mata-Sucre Y."/>
            <person name="Dias Y."/>
            <person name="Vanzela A.L.L."/>
            <person name="Huettel B."/>
            <person name="Almeida C.C.S."/>
            <person name="Simkova H."/>
            <person name="Souza G."/>
            <person name="Pedrosa-Harand A."/>
            <person name="Macas J."/>
            <person name="Mayer K.F.X."/>
            <person name="Houben A."/>
            <person name="Marques A."/>
        </authorList>
    </citation>
    <scope>NUCLEOTIDE SEQUENCE [LARGE SCALE GENOMIC DNA]</scope>
    <source>
        <strain evidence="14">RhyTen1mFocal</strain>
    </source>
</reference>
<dbReference type="InterPro" id="IPR029069">
    <property type="entry name" value="HotDog_dom_sf"/>
</dbReference>
<keyword evidence="10 11" id="KW-0275">Fatty acid biosynthesis</keyword>
<dbReference type="Pfam" id="PF01643">
    <property type="entry name" value="Acyl-ACP_TE"/>
    <property type="match status" value="1"/>
</dbReference>
<dbReference type="Pfam" id="PF20791">
    <property type="entry name" value="Acyl-ACP_TE_C"/>
    <property type="match status" value="1"/>
</dbReference>
<dbReference type="InterPro" id="IPR049427">
    <property type="entry name" value="Acyl-ACP_TE_C"/>
</dbReference>
<comment type="similarity">
    <text evidence="2 11">Belongs to the acyl-ACP thioesterase family.</text>
</comment>
<keyword evidence="7 11" id="KW-0276">Fatty acid metabolism</keyword>
<keyword evidence="15" id="KW-1185">Reference proteome</keyword>
<evidence type="ECO:0000256" key="2">
    <source>
        <dbReference type="ARBA" id="ARBA00006500"/>
    </source>
</evidence>
<sequence>MFSLSFAPTSLSTASVQYCRRYNLSGAYRKVKCSADVGHSIAYSVPSLEKGKVTTREPGVKREMTLGEKMRFGGYEGDEELVYKECFVMRGTQIVSKKTITIETIASLLQETSCNRAQRSGWLTDGFPTPPTMKKHGLIWITSRVHIEMYQYPTWGDVVEIEHWWEPDGRIAASKWLMMNQETRKLHKISGEVREEYLALCVRSPKSAFPEKNNRSSKKIPQLDEPADFSQLALSSIPQDIVETHELEAITIEFRQECHYGDSVDSLASNEVEVEMDSNASSEDNCQFVHLLKLAGSNHEINRGRTVWRKLER</sequence>
<protein>
    <recommendedName>
        <fullName evidence="11">Acyl-[acyl-carrier-protein] hydrolase</fullName>
        <ecNumber evidence="11">3.1.2.-</ecNumber>
    </recommendedName>
</protein>
<evidence type="ECO:0000256" key="4">
    <source>
        <dbReference type="ARBA" id="ARBA00022528"/>
    </source>
</evidence>
<keyword evidence="5 11" id="KW-0934">Plastid</keyword>
<evidence type="ECO:0000256" key="11">
    <source>
        <dbReference type="RuleBase" id="RU363096"/>
    </source>
</evidence>
<dbReference type="GO" id="GO:0016297">
    <property type="term" value="F:fatty acyl-[ACP] hydrolase activity"/>
    <property type="evidence" value="ECO:0007669"/>
    <property type="project" value="InterPro"/>
</dbReference>
<dbReference type="AlphaFoldDB" id="A0AAD5Z801"/>
<evidence type="ECO:0000256" key="1">
    <source>
        <dbReference type="ARBA" id="ARBA00004229"/>
    </source>
</evidence>
<evidence type="ECO:0000256" key="9">
    <source>
        <dbReference type="ARBA" id="ARBA00023098"/>
    </source>
</evidence>
<feature type="domain" description="Acyl-ACP thioesterase N-terminal hotdog" evidence="12">
    <location>
        <begin position="81"/>
        <end position="170"/>
    </location>
</feature>
<accession>A0AAD5Z801</accession>
<keyword evidence="3 11" id="KW-0444">Lipid biosynthesis</keyword>
<dbReference type="PANTHER" id="PTHR31727">
    <property type="entry name" value="OLEOYL-ACYL CARRIER PROTEIN THIOESTERASE 1, CHLOROPLASTIC"/>
    <property type="match status" value="1"/>
</dbReference>
<dbReference type="Proteomes" id="UP001210211">
    <property type="component" value="Unassembled WGS sequence"/>
</dbReference>
<evidence type="ECO:0000256" key="5">
    <source>
        <dbReference type="ARBA" id="ARBA00022640"/>
    </source>
</evidence>
<comment type="subcellular location">
    <subcellularLocation>
        <location evidence="1 11">Plastid</location>
        <location evidence="1 11">Chloroplast</location>
    </subcellularLocation>
</comment>
<evidence type="ECO:0000259" key="13">
    <source>
        <dbReference type="Pfam" id="PF20791"/>
    </source>
</evidence>
<dbReference type="PANTHER" id="PTHR31727:SF6">
    <property type="entry name" value="OLEOYL-ACYL CARRIER PROTEIN THIOESTERASE 1, CHLOROPLASTIC"/>
    <property type="match status" value="1"/>
</dbReference>